<evidence type="ECO:0000256" key="3">
    <source>
        <dbReference type="ARBA" id="ARBA00012664"/>
    </source>
</evidence>
<proteinExistence type="inferred from homology"/>
<feature type="binding site" evidence="7">
    <location>
        <begin position="47"/>
        <end position="49"/>
    </location>
    <ligand>
        <name>5-amino-6-(D-ribitylamino)uracil</name>
        <dbReference type="ChEBI" id="CHEBI:15934"/>
    </ligand>
</feature>
<comment type="caution">
    <text evidence="8">The sequence shown here is derived from an EMBL/GenBank/DDBJ whole genome shotgun (WGS) entry which is preliminary data.</text>
</comment>
<dbReference type="Pfam" id="PF00885">
    <property type="entry name" value="DMRL_synthase"/>
    <property type="match status" value="1"/>
</dbReference>
<evidence type="ECO:0000256" key="6">
    <source>
        <dbReference type="ARBA" id="ARBA00048785"/>
    </source>
</evidence>
<comment type="function">
    <text evidence="7">Catalyzes the formation of 6,7-dimethyl-8-ribityllumazine by condensation of 5-amino-6-(D-ribitylamino)uracil with 3,4-dihydroxy-2-butanone 4-phosphate. This is the penultimate step in the biosynthesis of riboflavin.</text>
</comment>
<dbReference type="NCBIfam" id="NF009084">
    <property type="entry name" value="PRK12419.1"/>
    <property type="match status" value="1"/>
</dbReference>
<organism evidence="8 9">
    <name type="scientific">Roseibium marinum</name>
    <dbReference type="NCBI Taxonomy" id="281252"/>
    <lineage>
        <taxon>Bacteria</taxon>
        <taxon>Pseudomonadati</taxon>
        <taxon>Pseudomonadota</taxon>
        <taxon>Alphaproteobacteria</taxon>
        <taxon>Hyphomicrobiales</taxon>
        <taxon>Stappiaceae</taxon>
        <taxon>Roseibium</taxon>
    </lineage>
</organism>
<evidence type="ECO:0000256" key="1">
    <source>
        <dbReference type="ARBA" id="ARBA00004917"/>
    </source>
</evidence>
<keyword evidence="5 7" id="KW-0808">Transferase</keyword>
<evidence type="ECO:0000313" key="8">
    <source>
        <dbReference type="EMBL" id="POF28288.1"/>
    </source>
</evidence>
<comment type="caution">
    <text evidence="7">Lacks conserved residue(s) required for the propagation of feature annotation.</text>
</comment>
<dbReference type="AlphaFoldDB" id="A0A2S3UKN3"/>
<evidence type="ECO:0000256" key="4">
    <source>
        <dbReference type="ARBA" id="ARBA00022619"/>
    </source>
</evidence>
<dbReference type="InterPro" id="IPR034964">
    <property type="entry name" value="LS"/>
</dbReference>
<dbReference type="Gene3D" id="3.40.50.960">
    <property type="entry name" value="Lumazine/riboflavin synthase"/>
    <property type="match status" value="1"/>
</dbReference>
<evidence type="ECO:0000313" key="9">
    <source>
        <dbReference type="Proteomes" id="UP000236959"/>
    </source>
</evidence>
<dbReference type="PANTHER" id="PTHR21058">
    <property type="entry name" value="6,7-DIMETHYL-8-RIBITYLLUMAZINE SYNTHASE DMRL SYNTHASE LUMAZINE SYNTHASE"/>
    <property type="match status" value="1"/>
</dbReference>
<accession>A0A2S3UKN3</accession>
<feature type="binding site" evidence="7">
    <location>
        <position position="118"/>
    </location>
    <ligand>
        <name>(2S)-2-hydroxy-3-oxobutyl phosphate</name>
        <dbReference type="ChEBI" id="CHEBI:58830"/>
    </ligand>
</feature>
<dbReference type="EC" id="2.5.1.78" evidence="3 7"/>
<evidence type="ECO:0000256" key="7">
    <source>
        <dbReference type="HAMAP-Rule" id="MF_00178"/>
    </source>
</evidence>
<sequence length="149" mass="15988">MSRTRKFAFIKARWHANIVDKAFEGFKQRLSELDAEADVESFDVPGAFEMPLIALKLAETGKYDAIAAAALVVDGGIYRHDFVAQAVVSGLMDAGLKSGVPVLSVSLTPHHFQPTSDHEGFFSEHFVKKGREAADAAVSAADLVAQLGA</sequence>
<keyword evidence="9" id="KW-1185">Reference proteome</keyword>
<protein>
    <recommendedName>
        <fullName evidence="3 7">6,7-dimethyl-8-ribityllumazine synthase</fullName>
        <shortName evidence="7">DMRL synthase</shortName>
        <shortName evidence="7">LS</shortName>
        <shortName evidence="7">Lumazine synthase</shortName>
        <ecNumber evidence="3 7">2.5.1.78</ecNumber>
    </recommendedName>
</protein>
<comment type="catalytic activity">
    <reaction evidence="6 7">
        <text>(2S)-2-hydroxy-3-oxobutyl phosphate + 5-amino-6-(D-ribitylamino)uracil = 6,7-dimethyl-8-(1-D-ribityl)lumazine + phosphate + 2 H2O + H(+)</text>
        <dbReference type="Rhea" id="RHEA:26152"/>
        <dbReference type="ChEBI" id="CHEBI:15377"/>
        <dbReference type="ChEBI" id="CHEBI:15378"/>
        <dbReference type="ChEBI" id="CHEBI:15934"/>
        <dbReference type="ChEBI" id="CHEBI:43474"/>
        <dbReference type="ChEBI" id="CHEBI:58201"/>
        <dbReference type="ChEBI" id="CHEBI:58830"/>
        <dbReference type="EC" id="2.5.1.78"/>
    </reaction>
</comment>
<dbReference type="GO" id="GO:0000906">
    <property type="term" value="F:6,7-dimethyl-8-ribityllumazine synthase activity"/>
    <property type="evidence" value="ECO:0007669"/>
    <property type="project" value="UniProtKB-UniRule"/>
</dbReference>
<comment type="pathway">
    <text evidence="1 7">Cofactor biosynthesis; riboflavin biosynthesis; riboflavin from 2-hydroxy-3-oxobutyl phosphate and 5-amino-6-(D-ribitylamino)uracil: step 1/2.</text>
</comment>
<feature type="binding site" evidence="7">
    <location>
        <position position="104"/>
    </location>
    <ligand>
        <name>5-amino-6-(D-ribitylamino)uracil</name>
        <dbReference type="ChEBI" id="CHEBI:15934"/>
    </ligand>
</feature>
<dbReference type="SUPFAM" id="SSF52121">
    <property type="entry name" value="Lumazine synthase"/>
    <property type="match status" value="1"/>
</dbReference>
<evidence type="ECO:0000256" key="2">
    <source>
        <dbReference type="ARBA" id="ARBA00007424"/>
    </source>
</evidence>
<dbReference type="UniPathway" id="UPA00275">
    <property type="reaction ID" value="UER00404"/>
</dbReference>
<dbReference type="PANTHER" id="PTHR21058:SF0">
    <property type="entry name" value="6,7-DIMETHYL-8-RIBITYLLUMAZINE SYNTHASE"/>
    <property type="match status" value="1"/>
</dbReference>
<dbReference type="InterPro" id="IPR036467">
    <property type="entry name" value="LS/RS_sf"/>
</dbReference>
<dbReference type="HAMAP" id="MF_00178">
    <property type="entry name" value="Lumazine_synth"/>
    <property type="match status" value="1"/>
</dbReference>
<feature type="binding site" evidence="7">
    <location>
        <begin position="71"/>
        <end position="73"/>
    </location>
    <ligand>
        <name>5-amino-6-(D-ribitylamino)uracil</name>
        <dbReference type="ChEBI" id="CHEBI:15934"/>
    </ligand>
</feature>
<dbReference type="EMBL" id="PPCN01000015">
    <property type="protein sequence ID" value="POF28288.1"/>
    <property type="molecule type" value="Genomic_DNA"/>
</dbReference>
<feature type="binding site" evidence="7">
    <location>
        <position position="14"/>
    </location>
    <ligand>
        <name>5-amino-6-(D-ribitylamino)uracil</name>
        <dbReference type="ChEBI" id="CHEBI:15934"/>
    </ligand>
</feature>
<dbReference type="InterPro" id="IPR002180">
    <property type="entry name" value="LS/RS"/>
</dbReference>
<dbReference type="OrthoDB" id="9797659at2"/>
<keyword evidence="4 7" id="KW-0686">Riboflavin biosynthesis</keyword>
<feature type="active site" description="Proton donor" evidence="7">
    <location>
        <position position="79"/>
    </location>
</feature>
<dbReference type="GO" id="GO:0009349">
    <property type="term" value="C:riboflavin synthase complex"/>
    <property type="evidence" value="ECO:0007669"/>
    <property type="project" value="InterPro"/>
</dbReference>
<reference evidence="8 9" key="1">
    <citation type="submission" date="2018-01" db="EMBL/GenBank/DDBJ databases">
        <title>Genomic Encyclopedia of Archaeal and Bacterial Type Strains, Phase II (KMG-II): from individual species to whole genera.</title>
        <authorList>
            <person name="Goeker M."/>
        </authorList>
    </citation>
    <scope>NUCLEOTIDE SEQUENCE [LARGE SCALE GENOMIC DNA]</scope>
    <source>
        <strain evidence="8 9">DSM 17023</strain>
    </source>
</reference>
<dbReference type="GO" id="GO:0009231">
    <property type="term" value="P:riboflavin biosynthetic process"/>
    <property type="evidence" value="ECO:0007669"/>
    <property type="project" value="UniProtKB-UniRule"/>
</dbReference>
<dbReference type="GO" id="GO:0005829">
    <property type="term" value="C:cytosol"/>
    <property type="evidence" value="ECO:0007669"/>
    <property type="project" value="TreeGrafter"/>
</dbReference>
<name>A0A2S3UKN3_9HYPH</name>
<comment type="similarity">
    <text evidence="2 7">Belongs to the DMRL synthase family.</text>
</comment>
<gene>
    <name evidence="7" type="primary">ribH</name>
    <name evidence="8" type="ORF">CLV41_11555</name>
</gene>
<evidence type="ECO:0000256" key="5">
    <source>
        <dbReference type="ARBA" id="ARBA00022679"/>
    </source>
</evidence>
<dbReference type="Proteomes" id="UP000236959">
    <property type="component" value="Unassembled WGS sequence"/>
</dbReference>